<dbReference type="GO" id="GO:0009733">
    <property type="term" value="P:response to auxin"/>
    <property type="evidence" value="ECO:0007669"/>
    <property type="project" value="InterPro"/>
</dbReference>
<evidence type="ECO:0000313" key="4">
    <source>
        <dbReference type="Proteomes" id="UP000824469"/>
    </source>
</evidence>
<name>A0AA38GXF0_TAXCH</name>
<evidence type="ECO:0000256" key="1">
    <source>
        <dbReference type="ARBA" id="ARBA00006974"/>
    </source>
</evidence>
<proteinExistence type="inferred from homology"/>
<evidence type="ECO:0008006" key="5">
    <source>
        <dbReference type="Google" id="ProtNLM"/>
    </source>
</evidence>
<organism evidence="3 4">
    <name type="scientific">Taxus chinensis</name>
    <name type="common">Chinese yew</name>
    <name type="synonym">Taxus wallichiana var. chinensis</name>
    <dbReference type="NCBI Taxonomy" id="29808"/>
    <lineage>
        <taxon>Eukaryota</taxon>
        <taxon>Viridiplantae</taxon>
        <taxon>Streptophyta</taxon>
        <taxon>Embryophyta</taxon>
        <taxon>Tracheophyta</taxon>
        <taxon>Spermatophyta</taxon>
        <taxon>Pinopsida</taxon>
        <taxon>Pinidae</taxon>
        <taxon>Conifers II</taxon>
        <taxon>Cupressales</taxon>
        <taxon>Taxaceae</taxon>
        <taxon>Taxus</taxon>
    </lineage>
</organism>
<feature type="chain" id="PRO_5041312364" description="Small auxin up regulated protein" evidence="2">
    <location>
        <begin position="25"/>
        <end position="110"/>
    </location>
</feature>
<dbReference type="InterPro" id="IPR003676">
    <property type="entry name" value="SAUR_fam"/>
</dbReference>
<keyword evidence="2" id="KW-0732">Signal</keyword>
<gene>
    <name evidence="3" type="ORF">KI387_002449</name>
</gene>
<dbReference type="AlphaFoldDB" id="A0AA38GXF0"/>
<accession>A0AA38GXF0</accession>
<comment type="caution">
    <text evidence="3">The sequence shown here is derived from an EMBL/GenBank/DDBJ whole genome shotgun (WGS) entry which is preliminary data.</text>
</comment>
<comment type="similarity">
    <text evidence="1">Belongs to the ARG7 family.</text>
</comment>
<keyword evidence="4" id="KW-1185">Reference proteome</keyword>
<dbReference type="PANTHER" id="PTHR31374:SF32">
    <property type="entry name" value="SAUR FAMILY PROTEIN"/>
    <property type="match status" value="1"/>
</dbReference>
<dbReference type="EMBL" id="JAHRHJ020000001">
    <property type="protein sequence ID" value="KAH9330341.1"/>
    <property type="molecule type" value="Genomic_DNA"/>
</dbReference>
<protein>
    <recommendedName>
        <fullName evidence="5">Small auxin up regulated protein</fullName>
    </recommendedName>
</protein>
<feature type="signal peptide" evidence="2">
    <location>
        <begin position="1"/>
        <end position="24"/>
    </location>
</feature>
<evidence type="ECO:0000313" key="3">
    <source>
        <dbReference type="EMBL" id="KAH9330341.1"/>
    </source>
</evidence>
<dbReference type="Pfam" id="PF02519">
    <property type="entry name" value="Auxin_inducible"/>
    <property type="match status" value="1"/>
</dbReference>
<reference evidence="3 4" key="1">
    <citation type="journal article" date="2021" name="Nat. Plants">
        <title>The Taxus genome provides insights into paclitaxel biosynthesis.</title>
        <authorList>
            <person name="Xiong X."/>
            <person name="Gou J."/>
            <person name="Liao Q."/>
            <person name="Li Y."/>
            <person name="Zhou Q."/>
            <person name="Bi G."/>
            <person name="Li C."/>
            <person name="Du R."/>
            <person name="Wang X."/>
            <person name="Sun T."/>
            <person name="Guo L."/>
            <person name="Liang H."/>
            <person name="Lu P."/>
            <person name="Wu Y."/>
            <person name="Zhang Z."/>
            <person name="Ro D.K."/>
            <person name="Shang Y."/>
            <person name="Huang S."/>
            <person name="Yan J."/>
        </authorList>
    </citation>
    <scope>NUCLEOTIDE SEQUENCE [LARGE SCALE GENOMIC DNA]</scope>
    <source>
        <strain evidence="3">Ta-2019</strain>
    </source>
</reference>
<dbReference type="Proteomes" id="UP000824469">
    <property type="component" value="Unassembled WGS sequence"/>
</dbReference>
<feature type="non-terminal residue" evidence="3">
    <location>
        <position position="110"/>
    </location>
</feature>
<evidence type="ECO:0000256" key="2">
    <source>
        <dbReference type="SAM" id="SignalP"/>
    </source>
</evidence>
<dbReference type="PANTHER" id="PTHR31374">
    <property type="entry name" value="AUXIN-INDUCED PROTEIN-LIKE-RELATED"/>
    <property type="match status" value="1"/>
</dbReference>
<sequence length="110" mass="12753">MEGSEAIARVTMLLSLWLLNFCNGDRCPCEICNVNTESCFFSLLKRAWKLCARRRYNCMRTCCVPIRVGEHRHTKFMIPISFINHPLFANLLEDAGKVYGFEYKGCLRIP</sequence>